<feature type="region of interest" description="Disordered" evidence="1">
    <location>
        <begin position="296"/>
        <end position="330"/>
    </location>
</feature>
<evidence type="ECO:0000313" key="2">
    <source>
        <dbReference type="EMBL" id="GAA1607801.1"/>
    </source>
</evidence>
<protein>
    <recommendedName>
        <fullName evidence="4">ESX-1 secretion-associated protein EspA/EspE-like domain-containing protein</fullName>
    </recommendedName>
</protein>
<evidence type="ECO:0008006" key="4">
    <source>
        <dbReference type="Google" id="ProtNLM"/>
    </source>
</evidence>
<accession>A0ABN2EHQ1</accession>
<dbReference type="EMBL" id="BAAAOS010000056">
    <property type="protein sequence ID" value="GAA1607801.1"/>
    <property type="molecule type" value="Genomic_DNA"/>
</dbReference>
<gene>
    <name evidence="2" type="ORF">GCM10009789_72770</name>
</gene>
<proteinExistence type="predicted"/>
<feature type="compositionally biased region" description="Basic and acidic residues" evidence="1">
    <location>
        <begin position="315"/>
        <end position="330"/>
    </location>
</feature>
<dbReference type="RefSeq" id="WP_344221267.1">
    <property type="nucleotide sequence ID" value="NZ_BAAAOS010000056.1"/>
</dbReference>
<dbReference type="Proteomes" id="UP001500393">
    <property type="component" value="Unassembled WGS sequence"/>
</dbReference>
<comment type="caution">
    <text evidence="2">The sequence shown here is derived from an EMBL/GenBank/DDBJ whole genome shotgun (WGS) entry which is preliminary data.</text>
</comment>
<name>A0ABN2EHQ1_9ACTN</name>
<keyword evidence="3" id="KW-1185">Reference proteome</keyword>
<reference evidence="2 3" key="1">
    <citation type="journal article" date="2019" name="Int. J. Syst. Evol. Microbiol.">
        <title>The Global Catalogue of Microorganisms (GCM) 10K type strain sequencing project: providing services to taxonomists for standard genome sequencing and annotation.</title>
        <authorList>
            <consortium name="The Broad Institute Genomics Platform"/>
            <consortium name="The Broad Institute Genome Sequencing Center for Infectious Disease"/>
            <person name="Wu L."/>
            <person name="Ma J."/>
        </authorList>
    </citation>
    <scope>NUCLEOTIDE SEQUENCE [LARGE SCALE GENOMIC DNA]</scope>
    <source>
        <strain evidence="2 3">JCM 14969</strain>
    </source>
</reference>
<sequence>MSAGRPVQPHTNEYKWVANVIRSVEKLSGTPTRWNGELYEETRAKAAGSALNDGGMTVNVDEVLKPVALAYTAGRRLTEDELIDVRDAVLTVVHEARHLTHQLGDESAPGATPVYSPDTLALEEGLTETWTHQNADAVIHDIGMDAVQPGLLGTESFDNYPAYTAATDELIRGTAEVSGLSQAQVVEGLERADRTQRWSAVADLVIDQRMADVMPPEDREVVRGQLVQAMRPHLGDVAAAQESEIQSDVGKSIAGHQSAQRATIALSTTVADIENNYRDGHRQQGEVEHLRKFLGGEMPPNAGFRSRGDGAVPDNVRHLHGERGQGQGRE</sequence>
<evidence type="ECO:0000256" key="1">
    <source>
        <dbReference type="SAM" id="MobiDB-lite"/>
    </source>
</evidence>
<organism evidence="2 3">
    <name type="scientific">Kribbella sancticallisti</name>
    <dbReference type="NCBI Taxonomy" id="460087"/>
    <lineage>
        <taxon>Bacteria</taxon>
        <taxon>Bacillati</taxon>
        <taxon>Actinomycetota</taxon>
        <taxon>Actinomycetes</taxon>
        <taxon>Propionibacteriales</taxon>
        <taxon>Kribbellaceae</taxon>
        <taxon>Kribbella</taxon>
    </lineage>
</organism>
<evidence type="ECO:0000313" key="3">
    <source>
        <dbReference type="Proteomes" id="UP001500393"/>
    </source>
</evidence>